<proteinExistence type="inferred from homology"/>
<sequence>MINPKNLAAVNFRSSYSVAAVTRWSQSSSRLFSFASPIRSSKNPTLSARFFCQSLFLRNNNISNTNTTVQPQNDQRPKDTENEKVKSTYSILLDKRPLKTPKGSPLTIKHSQRTLALLLAGEWESQETVLKHHSLPLTSLVSRAIDTFEDRNSSERQQAITRLLSYLDNDTLCYQQSYPESLVELQKRHWDPLLRWAQKFYEVEIKVTNSIMGVKQSGSTMEKLKKAVDEFEPLKLAAFERAVITSKSYLISLGLVERQINAKQATEAAHVEVESQTRQWGIVEDAHDVENEHVRCQLGSVACMLIDRNS</sequence>
<keyword evidence="4" id="KW-0496">Mitochondrion</keyword>
<dbReference type="EMBL" id="CAJVPL010000606">
    <property type="protein sequence ID" value="CAG8513835.1"/>
    <property type="molecule type" value="Genomic_DNA"/>
</dbReference>
<dbReference type="AlphaFoldDB" id="A0A9N9F7B1"/>
<reference evidence="7" key="1">
    <citation type="submission" date="2021-06" db="EMBL/GenBank/DDBJ databases">
        <authorList>
            <person name="Kallberg Y."/>
            <person name="Tangrot J."/>
            <person name="Rosling A."/>
        </authorList>
    </citation>
    <scope>NUCLEOTIDE SEQUENCE</scope>
    <source>
        <strain evidence="7">MT106</strain>
    </source>
</reference>
<dbReference type="GO" id="GO:0033615">
    <property type="term" value="P:mitochondrial proton-transporting ATP synthase complex assembly"/>
    <property type="evidence" value="ECO:0007669"/>
    <property type="project" value="TreeGrafter"/>
</dbReference>
<organism evidence="7 8">
    <name type="scientific">Ambispora gerdemannii</name>
    <dbReference type="NCBI Taxonomy" id="144530"/>
    <lineage>
        <taxon>Eukaryota</taxon>
        <taxon>Fungi</taxon>
        <taxon>Fungi incertae sedis</taxon>
        <taxon>Mucoromycota</taxon>
        <taxon>Glomeromycotina</taxon>
        <taxon>Glomeromycetes</taxon>
        <taxon>Archaeosporales</taxon>
        <taxon>Ambisporaceae</taxon>
        <taxon>Ambispora</taxon>
    </lineage>
</organism>
<keyword evidence="3" id="KW-0809">Transit peptide</keyword>
<evidence type="ECO:0000256" key="5">
    <source>
        <dbReference type="ARBA" id="ARBA00023186"/>
    </source>
</evidence>
<dbReference type="GO" id="GO:0005739">
    <property type="term" value="C:mitochondrion"/>
    <property type="evidence" value="ECO:0007669"/>
    <property type="project" value="UniProtKB-SubCell"/>
</dbReference>
<dbReference type="Gene3D" id="3.30.2180.10">
    <property type="entry name" value="ATP12-like"/>
    <property type="match status" value="1"/>
</dbReference>
<dbReference type="PANTHER" id="PTHR21013:SF10">
    <property type="entry name" value="ATP SYNTHASE MITOCHONDRIAL F1 COMPLEX ASSEMBLY FACTOR 2"/>
    <property type="match status" value="1"/>
</dbReference>
<evidence type="ECO:0000256" key="6">
    <source>
        <dbReference type="SAM" id="MobiDB-lite"/>
    </source>
</evidence>
<comment type="similarity">
    <text evidence="2">Belongs to the ATP12 family.</text>
</comment>
<dbReference type="Pfam" id="PF07542">
    <property type="entry name" value="ATP12"/>
    <property type="match status" value="1"/>
</dbReference>
<evidence type="ECO:0000256" key="4">
    <source>
        <dbReference type="ARBA" id="ARBA00023128"/>
    </source>
</evidence>
<dbReference type="PANTHER" id="PTHR21013">
    <property type="entry name" value="ATP SYNTHASE MITOCHONDRIAL F1 COMPLEX ASSEMBLY FACTOR 2/ATP12 PROTEIN, MITOCHONDRIAL PRECURSOR"/>
    <property type="match status" value="1"/>
</dbReference>
<evidence type="ECO:0000256" key="2">
    <source>
        <dbReference type="ARBA" id="ARBA00008231"/>
    </source>
</evidence>
<dbReference type="SUPFAM" id="SSF160909">
    <property type="entry name" value="ATP12-like"/>
    <property type="match status" value="1"/>
</dbReference>
<dbReference type="InterPro" id="IPR042272">
    <property type="entry name" value="ATP12_ATP_synth-F1-assembly_N"/>
</dbReference>
<feature type="region of interest" description="Disordered" evidence="6">
    <location>
        <begin position="63"/>
        <end position="85"/>
    </location>
</feature>
<name>A0A9N9F7B1_9GLOM</name>
<evidence type="ECO:0000313" key="8">
    <source>
        <dbReference type="Proteomes" id="UP000789831"/>
    </source>
</evidence>
<comment type="subcellular location">
    <subcellularLocation>
        <location evidence="1">Mitochondrion</location>
    </subcellularLocation>
</comment>
<evidence type="ECO:0000256" key="3">
    <source>
        <dbReference type="ARBA" id="ARBA00022946"/>
    </source>
</evidence>
<dbReference type="Gene3D" id="1.10.3580.10">
    <property type="entry name" value="ATP12 ATPase"/>
    <property type="match status" value="1"/>
</dbReference>
<feature type="compositionally biased region" description="Basic and acidic residues" evidence="6">
    <location>
        <begin position="75"/>
        <end position="85"/>
    </location>
</feature>
<dbReference type="OrthoDB" id="5673at2759"/>
<feature type="compositionally biased region" description="Polar residues" evidence="6">
    <location>
        <begin position="63"/>
        <end position="74"/>
    </location>
</feature>
<keyword evidence="8" id="KW-1185">Reference proteome</keyword>
<dbReference type="Proteomes" id="UP000789831">
    <property type="component" value="Unassembled WGS sequence"/>
</dbReference>
<comment type="caution">
    <text evidence="7">The sequence shown here is derived from an EMBL/GenBank/DDBJ whole genome shotgun (WGS) entry which is preliminary data.</text>
</comment>
<accession>A0A9N9F7B1</accession>
<protein>
    <submittedName>
        <fullName evidence="7">11924_t:CDS:1</fullName>
    </submittedName>
</protein>
<evidence type="ECO:0000256" key="1">
    <source>
        <dbReference type="ARBA" id="ARBA00004173"/>
    </source>
</evidence>
<dbReference type="InterPro" id="IPR023335">
    <property type="entry name" value="ATP12_ortho_dom_sf"/>
</dbReference>
<keyword evidence="5" id="KW-0143">Chaperone</keyword>
<evidence type="ECO:0000313" key="7">
    <source>
        <dbReference type="EMBL" id="CAG8513835.1"/>
    </source>
</evidence>
<dbReference type="InterPro" id="IPR011419">
    <property type="entry name" value="ATP12_ATP_synth-F1-assembly"/>
</dbReference>
<gene>
    <name evidence="7" type="ORF">AGERDE_LOCUS4880</name>
</gene>